<accession>A0A5N6YUC3</accession>
<dbReference type="EMBL" id="ML739616">
    <property type="protein sequence ID" value="KAE8348246.1"/>
    <property type="molecule type" value="Genomic_DNA"/>
</dbReference>
<keyword evidence="3" id="KW-1185">Reference proteome</keyword>
<protein>
    <submittedName>
        <fullName evidence="2">Uncharacterized protein</fullName>
    </submittedName>
</protein>
<evidence type="ECO:0000256" key="1">
    <source>
        <dbReference type="SAM" id="Phobius"/>
    </source>
</evidence>
<reference evidence="3" key="1">
    <citation type="submission" date="2019-04" db="EMBL/GenBank/DDBJ databases">
        <title>Friends and foes A comparative genomics studyof 23 Aspergillus species from section Flavi.</title>
        <authorList>
            <consortium name="DOE Joint Genome Institute"/>
            <person name="Kjaerbolling I."/>
            <person name="Vesth T."/>
            <person name="Frisvad J.C."/>
            <person name="Nybo J.L."/>
            <person name="Theobald S."/>
            <person name="Kildgaard S."/>
            <person name="Isbrandt T."/>
            <person name="Kuo A."/>
            <person name="Sato A."/>
            <person name="Lyhne E.K."/>
            <person name="Kogle M.E."/>
            <person name="Wiebenga A."/>
            <person name="Kun R.S."/>
            <person name="Lubbers R.J."/>
            <person name="Makela M.R."/>
            <person name="Barry K."/>
            <person name="Chovatia M."/>
            <person name="Clum A."/>
            <person name="Daum C."/>
            <person name="Haridas S."/>
            <person name="He G."/>
            <person name="LaButti K."/>
            <person name="Lipzen A."/>
            <person name="Mondo S."/>
            <person name="Riley R."/>
            <person name="Salamov A."/>
            <person name="Simmons B.A."/>
            <person name="Magnuson J.K."/>
            <person name="Henrissat B."/>
            <person name="Mortensen U.H."/>
            <person name="Larsen T.O."/>
            <person name="Devries R.P."/>
            <person name="Grigoriev I.V."/>
            <person name="Machida M."/>
            <person name="Baker S.E."/>
            <person name="Andersen M.R."/>
        </authorList>
    </citation>
    <scope>NUCLEOTIDE SEQUENCE [LARGE SCALE GENOMIC DNA]</scope>
    <source>
        <strain evidence="3">CBS 553.77</strain>
    </source>
</reference>
<keyword evidence="1" id="KW-0472">Membrane</keyword>
<name>A0A5N6YUC3_9EURO</name>
<keyword evidence="1" id="KW-0812">Transmembrane</keyword>
<organism evidence="2 3">
    <name type="scientific">Aspergillus coremiiformis</name>
    <dbReference type="NCBI Taxonomy" id="138285"/>
    <lineage>
        <taxon>Eukaryota</taxon>
        <taxon>Fungi</taxon>
        <taxon>Dikarya</taxon>
        <taxon>Ascomycota</taxon>
        <taxon>Pezizomycotina</taxon>
        <taxon>Eurotiomycetes</taxon>
        <taxon>Eurotiomycetidae</taxon>
        <taxon>Eurotiales</taxon>
        <taxon>Aspergillaceae</taxon>
        <taxon>Aspergillus</taxon>
        <taxon>Aspergillus subgen. Circumdati</taxon>
    </lineage>
</organism>
<proteinExistence type="predicted"/>
<evidence type="ECO:0000313" key="2">
    <source>
        <dbReference type="EMBL" id="KAE8348246.1"/>
    </source>
</evidence>
<dbReference type="Proteomes" id="UP000327118">
    <property type="component" value="Unassembled WGS sequence"/>
</dbReference>
<keyword evidence="1" id="KW-1133">Transmembrane helix</keyword>
<evidence type="ECO:0000313" key="3">
    <source>
        <dbReference type="Proteomes" id="UP000327118"/>
    </source>
</evidence>
<sequence length="76" mass="8100">MGMDGSLWKCLPSPSTEITCHATHRYLSLAVDNMLQFLALTTTVTCTGSLANIFVRGRNPGKVTMVNDKSQGPSGA</sequence>
<feature type="transmembrane region" description="Helical" evidence="1">
    <location>
        <begin position="34"/>
        <end position="55"/>
    </location>
</feature>
<gene>
    <name evidence="2" type="ORF">BDV28DRAFT_143967</name>
</gene>
<dbReference type="AlphaFoldDB" id="A0A5N6YUC3"/>